<dbReference type="InterPro" id="IPR036388">
    <property type="entry name" value="WH-like_DNA-bd_sf"/>
</dbReference>
<name>C5ZZT5_THESM</name>
<evidence type="ECO:0000313" key="2">
    <source>
        <dbReference type="Proteomes" id="UP000009079"/>
    </source>
</evidence>
<dbReference type="EMBL" id="CP001463">
    <property type="protein sequence ID" value="ACS90916.1"/>
    <property type="molecule type" value="Genomic_DNA"/>
</dbReference>
<dbReference type="AlphaFoldDB" id="C5ZZT5"/>
<sequence>MGTMSEEIVFKVLKESGKPLKSAEIAEIAGIDKKEVDKAIKNLKKGGKIISPKRCYYAPAE</sequence>
<protein>
    <recommendedName>
        <fullName evidence="3">Helix-turn-helix type 11 domain-containing protein</fullName>
    </recommendedName>
</protein>
<evidence type="ECO:0008006" key="3">
    <source>
        <dbReference type="Google" id="ProtNLM"/>
    </source>
</evidence>
<dbReference type="Gene3D" id="1.10.10.10">
    <property type="entry name" value="Winged helix-like DNA-binding domain superfamily/Winged helix DNA-binding domain"/>
    <property type="match status" value="1"/>
</dbReference>
<dbReference type="SUPFAM" id="SSF46785">
    <property type="entry name" value="Winged helix' DNA-binding domain"/>
    <property type="match status" value="1"/>
</dbReference>
<dbReference type="Proteomes" id="UP000009079">
    <property type="component" value="Chromosome"/>
</dbReference>
<keyword evidence="2" id="KW-1185">Reference proteome</keyword>
<accession>C5ZZT5</accession>
<evidence type="ECO:0000313" key="1">
    <source>
        <dbReference type="EMBL" id="ACS90916.1"/>
    </source>
</evidence>
<dbReference type="STRING" id="604354.TSIB_1867"/>
<dbReference type="HOGENOM" id="CLU_203781_1_0_2"/>
<dbReference type="KEGG" id="tsi:TSIB_1867"/>
<reference evidence="1 2" key="1">
    <citation type="journal article" date="2009" name="Appl. Environ. Microbiol.">
        <title>Metabolic versatility and indigenous origin of the archaeon Thermococcus sibiricus, isolated from a siberian oil reservoir, as revealed by genome analysis.</title>
        <authorList>
            <person name="Mardanov A.V."/>
            <person name="Ravin N.V."/>
            <person name="Svetlitchnyi V.A."/>
            <person name="Beletsky A.V."/>
            <person name="Miroshnichenko M.L."/>
            <person name="Bonch-Osmolovskaya E.A."/>
            <person name="Skryabin K.G."/>
        </authorList>
    </citation>
    <scope>NUCLEOTIDE SEQUENCE [LARGE SCALE GENOMIC DNA]</scope>
    <source>
        <strain evidence="2">DSM 12597 / MM 739</strain>
    </source>
</reference>
<proteinExistence type="predicted"/>
<organism evidence="1 2">
    <name type="scientific">Thermococcus sibiricus (strain DSM 12597 / MM 739)</name>
    <dbReference type="NCBI Taxonomy" id="604354"/>
    <lineage>
        <taxon>Archaea</taxon>
        <taxon>Methanobacteriati</taxon>
        <taxon>Methanobacteriota</taxon>
        <taxon>Thermococci</taxon>
        <taxon>Thermococcales</taxon>
        <taxon>Thermococcaceae</taxon>
        <taxon>Thermococcus</taxon>
    </lineage>
</organism>
<dbReference type="InterPro" id="IPR036390">
    <property type="entry name" value="WH_DNA-bd_sf"/>
</dbReference>
<gene>
    <name evidence="1" type="ordered locus">TSIB_1867</name>
</gene>
<dbReference type="eggNOG" id="arCOG07495">
    <property type="taxonomic scope" value="Archaea"/>
</dbReference>